<dbReference type="InterPro" id="IPR058891">
    <property type="entry name" value="CPPA"/>
</dbReference>
<organism evidence="1 2">
    <name type="scientific">Paraburkholderia podalyriae</name>
    <dbReference type="NCBI Taxonomy" id="1938811"/>
    <lineage>
        <taxon>Bacteria</taxon>
        <taxon>Pseudomonadati</taxon>
        <taxon>Pseudomonadota</taxon>
        <taxon>Betaproteobacteria</taxon>
        <taxon>Burkholderiales</taxon>
        <taxon>Burkholderiaceae</taxon>
        <taxon>Paraburkholderia</taxon>
    </lineage>
</organism>
<reference evidence="1 2" key="1">
    <citation type="submission" date="2019-09" db="EMBL/GenBank/DDBJ databases">
        <title>Paraburkholderia podalyriae sp. nov., A South African Podalyria-associated rhizobium.</title>
        <authorList>
            <person name="Mavima L."/>
            <person name="Beukes C.W."/>
            <person name="Palmer M."/>
            <person name="De Meyer S.E."/>
            <person name="James E.K."/>
            <person name="Maluk M."/>
            <person name="Avontuur J.R."/>
            <person name="Chan W.Y."/>
            <person name="Venter S.N."/>
            <person name="Steenkamp E.T."/>
        </authorList>
    </citation>
    <scope>NUCLEOTIDE SEQUENCE [LARGE SCALE GENOMIC DNA]</scope>
    <source>
        <strain evidence="1 2">WC7.3b</strain>
    </source>
</reference>
<evidence type="ECO:0000313" key="1">
    <source>
        <dbReference type="EMBL" id="MBC8751493.1"/>
    </source>
</evidence>
<proteinExistence type="predicted"/>
<sequence>MTGGPAADLANFDNYGTGVIVSTARDQRAFDFLVARVGCERVIEARLALPGQRRAYVSNIAKQLKIVIPEDVMITSREEGRRQLSAIKTLLSLNSK</sequence>
<comment type="caution">
    <text evidence="1">The sequence shown here is derived from an EMBL/GenBank/DDBJ whole genome shotgun (WGS) entry which is preliminary data.</text>
</comment>
<accession>A0ABR7PZ05</accession>
<keyword evidence="2" id="KW-1185">Reference proteome</keyword>
<dbReference type="Pfam" id="PF25860">
    <property type="entry name" value="CPPA"/>
    <property type="match status" value="1"/>
</dbReference>
<evidence type="ECO:0000313" key="2">
    <source>
        <dbReference type="Proteomes" id="UP000736373"/>
    </source>
</evidence>
<dbReference type="EMBL" id="VZQQ01000057">
    <property type="protein sequence ID" value="MBC8751493.1"/>
    <property type="molecule type" value="Genomic_DNA"/>
</dbReference>
<name>A0ABR7PZ05_9BURK</name>
<protein>
    <submittedName>
        <fullName evidence="1">Uncharacterized protein</fullName>
    </submittedName>
</protein>
<gene>
    <name evidence="1" type="ORF">F6X42_34715</name>
</gene>
<dbReference type="Proteomes" id="UP000736373">
    <property type="component" value="Unassembled WGS sequence"/>
</dbReference>